<evidence type="ECO:0000256" key="14">
    <source>
        <dbReference type="ARBA" id="ARBA00025228"/>
    </source>
</evidence>
<comment type="function">
    <text evidence="14 19">Joins adenosylcobinamide-GDP and alpha-ribazole to generate adenosylcobalamin (Ado-cobalamin). Also synthesizes adenosylcobalamin 5'-phosphate from adenosylcobinamide-GDP and alpha-ribazole 5'-phosphate.</text>
</comment>
<keyword evidence="10 19" id="KW-0812">Transmembrane</keyword>
<protein>
    <recommendedName>
        <fullName evidence="6 19">Adenosylcobinamide-GDP ribazoletransferase</fullName>
        <ecNumber evidence="5 19">2.7.8.26</ecNumber>
    </recommendedName>
    <alternativeName>
        <fullName evidence="16 19">Cobalamin synthase</fullName>
    </alternativeName>
    <alternativeName>
        <fullName evidence="15 19">Cobalamin-5'-phosphate synthase</fullName>
    </alternativeName>
</protein>
<evidence type="ECO:0000256" key="3">
    <source>
        <dbReference type="ARBA" id="ARBA00004663"/>
    </source>
</evidence>
<keyword evidence="21" id="KW-1185">Reference proteome</keyword>
<proteinExistence type="inferred from homology"/>
<dbReference type="HAMAP" id="MF_00719">
    <property type="entry name" value="CobS"/>
    <property type="match status" value="1"/>
</dbReference>
<evidence type="ECO:0000256" key="5">
    <source>
        <dbReference type="ARBA" id="ARBA00013200"/>
    </source>
</evidence>
<evidence type="ECO:0000256" key="12">
    <source>
        <dbReference type="ARBA" id="ARBA00022989"/>
    </source>
</evidence>
<evidence type="ECO:0000256" key="11">
    <source>
        <dbReference type="ARBA" id="ARBA00022842"/>
    </source>
</evidence>
<evidence type="ECO:0000256" key="15">
    <source>
        <dbReference type="ARBA" id="ARBA00032605"/>
    </source>
</evidence>
<dbReference type="EMBL" id="JAPIUZ010000001">
    <property type="protein sequence ID" value="MCX2562671.1"/>
    <property type="molecule type" value="Genomic_DNA"/>
</dbReference>
<dbReference type="GO" id="GO:0051073">
    <property type="term" value="F:adenosylcobinamide-GDP ribazoletransferase activity"/>
    <property type="evidence" value="ECO:0007669"/>
    <property type="project" value="UniProtKB-EC"/>
</dbReference>
<dbReference type="RefSeq" id="WP_173559449.1">
    <property type="nucleotide sequence ID" value="NZ_JAPIUZ010000001.1"/>
</dbReference>
<feature type="transmembrane region" description="Helical" evidence="19">
    <location>
        <begin position="213"/>
        <end position="235"/>
    </location>
</feature>
<dbReference type="EC" id="2.7.8.26" evidence="5 19"/>
<dbReference type="InterPro" id="IPR003805">
    <property type="entry name" value="CobS"/>
</dbReference>
<evidence type="ECO:0000256" key="9">
    <source>
        <dbReference type="ARBA" id="ARBA00022679"/>
    </source>
</evidence>
<dbReference type="Pfam" id="PF02654">
    <property type="entry name" value="CobS"/>
    <property type="match status" value="1"/>
</dbReference>
<comment type="pathway">
    <text evidence="3 19">Cofactor biosynthesis; adenosylcobalamin biosynthesis; adenosylcobalamin from cob(II)yrinate a,c-diamide: step 7/7.</text>
</comment>
<evidence type="ECO:0000313" key="21">
    <source>
        <dbReference type="Proteomes" id="UP001301152"/>
    </source>
</evidence>
<dbReference type="NCBIfam" id="TIGR00317">
    <property type="entry name" value="cobS"/>
    <property type="match status" value="1"/>
</dbReference>
<evidence type="ECO:0000256" key="1">
    <source>
        <dbReference type="ARBA" id="ARBA00001946"/>
    </source>
</evidence>
<evidence type="ECO:0000256" key="4">
    <source>
        <dbReference type="ARBA" id="ARBA00010561"/>
    </source>
</evidence>
<feature type="transmembrane region" description="Helical" evidence="19">
    <location>
        <begin position="247"/>
        <end position="265"/>
    </location>
</feature>
<dbReference type="PANTHER" id="PTHR34148:SF1">
    <property type="entry name" value="ADENOSYLCOBINAMIDE-GDP RIBAZOLETRANSFERASE"/>
    <property type="match status" value="1"/>
</dbReference>
<keyword evidence="12 19" id="KW-1133">Transmembrane helix</keyword>
<reference evidence="20 21" key="1">
    <citation type="submission" date="2022-11" db="EMBL/GenBank/DDBJ databases">
        <title>Genome sequencing of Acetobacter type strain.</title>
        <authorList>
            <person name="Heo J."/>
            <person name="Lee D."/>
            <person name="Han B.-H."/>
            <person name="Hong S.-B."/>
            <person name="Kwon S.-W."/>
        </authorList>
    </citation>
    <scope>NUCLEOTIDE SEQUENCE [LARGE SCALE GENOMIC DNA]</scope>
    <source>
        <strain evidence="20 21">KACC 21253</strain>
    </source>
</reference>
<evidence type="ECO:0000256" key="6">
    <source>
        <dbReference type="ARBA" id="ARBA00015850"/>
    </source>
</evidence>
<gene>
    <name evidence="19 20" type="primary">cobS</name>
    <name evidence="20" type="ORF">OQ497_01635</name>
</gene>
<comment type="similarity">
    <text evidence="4 19">Belongs to the CobS family.</text>
</comment>
<keyword evidence="13 19" id="KW-0472">Membrane</keyword>
<evidence type="ECO:0000256" key="17">
    <source>
        <dbReference type="ARBA" id="ARBA00048623"/>
    </source>
</evidence>
<organism evidence="20 21">
    <name type="scientific">Acetobacter thailandicus</name>
    <dbReference type="NCBI Taxonomy" id="1502842"/>
    <lineage>
        <taxon>Bacteria</taxon>
        <taxon>Pseudomonadati</taxon>
        <taxon>Pseudomonadota</taxon>
        <taxon>Alphaproteobacteria</taxon>
        <taxon>Acetobacterales</taxon>
        <taxon>Acetobacteraceae</taxon>
        <taxon>Acetobacter</taxon>
    </lineage>
</organism>
<keyword evidence="11 19" id="KW-0460">Magnesium</keyword>
<evidence type="ECO:0000313" key="20">
    <source>
        <dbReference type="EMBL" id="MCX2562671.1"/>
    </source>
</evidence>
<evidence type="ECO:0000256" key="18">
    <source>
        <dbReference type="ARBA" id="ARBA00049504"/>
    </source>
</evidence>
<keyword evidence="8 19" id="KW-0169">Cobalamin biosynthesis</keyword>
<sequence length="267" mass="28950">MNVLNQFRQDLACALSLFTRLPVFWLLTRAQRADKRPWPLARSLWLWPFVGAFTGLAGGIVGWFLEAIMHIAPWPAVTLTLAAQVALTGGFHDDGLADMADSYGARTRERKLDIMRDSHIGSYGVLALCLSVLTKVGALSVLPATALIPALMCSGLLARATLIWVPVVLSPARNNGLARLLSPVPLIPFLFAQAFSVMSIACWVYWWNAAYSPVFFALILPLLMPFFSLGIMAMTAYKNFGGYTGDVLGATATITECLVLAALSASK</sequence>
<keyword evidence="7 19" id="KW-1003">Cell membrane</keyword>
<comment type="cofactor">
    <cofactor evidence="1 19">
        <name>Mg(2+)</name>
        <dbReference type="ChEBI" id="CHEBI:18420"/>
    </cofactor>
</comment>
<keyword evidence="9 19" id="KW-0808">Transferase</keyword>
<dbReference type="Proteomes" id="UP001301152">
    <property type="component" value="Unassembled WGS sequence"/>
</dbReference>
<comment type="catalytic activity">
    <reaction evidence="17 19">
        <text>alpha-ribazole + adenosylcob(III)inamide-GDP = adenosylcob(III)alamin + GMP + H(+)</text>
        <dbReference type="Rhea" id="RHEA:16049"/>
        <dbReference type="ChEBI" id="CHEBI:10329"/>
        <dbReference type="ChEBI" id="CHEBI:15378"/>
        <dbReference type="ChEBI" id="CHEBI:18408"/>
        <dbReference type="ChEBI" id="CHEBI:58115"/>
        <dbReference type="ChEBI" id="CHEBI:60487"/>
        <dbReference type="EC" id="2.7.8.26"/>
    </reaction>
</comment>
<comment type="subcellular location">
    <subcellularLocation>
        <location evidence="2 19">Cell membrane</location>
        <topology evidence="2 19">Multi-pass membrane protein</topology>
    </subcellularLocation>
</comment>
<name>A0ABT3QBL6_9PROT</name>
<feature type="transmembrane region" description="Helical" evidence="19">
    <location>
        <begin position="46"/>
        <end position="65"/>
    </location>
</feature>
<evidence type="ECO:0000256" key="16">
    <source>
        <dbReference type="ARBA" id="ARBA00032853"/>
    </source>
</evidence>
<evidence type="ECO:0000256" key="7">
    <source>
        <dbReference type="ARBA" id="ARBA00022475"/>
    </source>
</evidence>
<comment type="caution">
    <text evidence="20">The sequence shown here is derived from an EMBL/GenBank/DDBJ whole genome shotgun (WGS) entry which is preliminary data.</text>
</comment>
<evidence type="ECO:0000256" key="2">
    <source>
        <dbReference type="ARBA" id="ARBA00004651"/>
    </source>
</evidence>
<feature type="transmembrane region" description="Helical" evidence="19">
    <location>
        <begin position="148"/>
        <end position="172"/>
    </location>
</feature>
<evidence type="ECO:0000256" key="8">
    <source>
        <dbReference type="ARBA" id="ARBA00022573"/>
    </source>
</evidence>
<evidence type="ECO:0000256" key="19">
    <source>
        <dbReference type="HAMAP-Rule" id="MF_00719"/>
    </source>
</evidence>
<comment type="catalytic activity">
    <reaction evidence="18 19">
        <text>alpha-ribazole 5'-phosphate + adenosylcob(III)inamide-GDP = adenosylcob(III)alamin 5'-phosphate + GMP + H(+)</text>
        <dbReference type="Rhea" id="RHEA:23560"/>
        <dbReference type="ChEBI" id="CHEBI:15378"/>
        <dbReference type="ChEBI" id="CHEBI:57918"/>
        <dbReference type="ChEBI" id="CHEBI:58115"/>
        <dbReference type="ChEBI" id="CHEBI:60487"/>
        <dbReference type="ChEBI" id="CHEBI:60493"/>
        <dbReference type="EC" id="2.7.8.26"/>
    </reaction>
</comment>
<feature type="transmembrane region" description="Helical" evidence="19">
    <location>
        <begin position="184"/>
        <end position="207"/>
    </location>
</feature>
<feature type="transmembrane region" description="Helical" evidence="19">
    <location>
        <begin position="120"/>
        <end position="142"/>
    </location>
</feature>
<evidence type="ECO:0000256" key="10">
    <source>
        <dbReference type="ARBA" id="ARBA00022692"/>
    </source>
</evidence>
<accession>A0ABT3QBL6</accession>
<dbReference type="PANTHER" id="PTHR34148">
    <property type="entry name" value="ADENOSYLCOBINAMIDE-GDP RIBAZOLETRANSFERASE"/>
    <property type="match status" value="1"/>
</dbReference>
<evidence type="ECO:0000256" key="13">
    <source>
        <dbReference type="ARBA" id="ARBA00023136"/>
    </source>
</evidence>